<dbReference type="Proteomes" id="UP000254649">
    <property type="component" value="Unassembled WGS sequence"/>
</dbReference>
<evidence type="ECO:0000256" key="3">
    <source>
        <dbReference type="ARBA" id="ARBA00022519"/>
    </source>
</evidence>
<sequence length="214" mass="23344">MEKQQSIWRELLTQGLWRNNPTVVQLLGLCPLLAVSNTATNALGLGLATLLVLTCTNTMISLFRKQIPHEIRIPIYVMIIATTVTAVQLLMNAYTYSLYQSLGIFIPLIVTNCIVIGRAEAFASKNSVAHAAFDGFAMGLGMTLSLFALGALREILGNGTLFDGIHLLLGDWAKSLRIEFFHNDSNLLLAILPPGAFIGLGIILAVKNLLDHRK</sequence>
<dbReference type="GO" id="GO:0005886">
    <property type="term" value="C:plasma membrane"/>
    <property type="evidence" value="ECO:0007669"/>
    <property type="project" value="UniProtKB-SubCell"/>
</dbReference>
<evidence type="ECO:0000256" key="6">
    <source>
        <dbReference type="ARBA" id="ARBA00022982"/>
    </source>
</evidence>
<gene>
    <name evidence="9 10" type="primary">rnfE</name>
    <name evidence="10" type="ORF">NCTC10801_01519</name>
</gene>
<feature type="transmembrane region" description="Helical" evidence="9">
    <location>
        <begin position="131"/>
        <end position="152"/>
    </location>
</feature>
<dbReference type="GO" id="GO:0022900">
    <property type="term" value="P:electron transport chain"/>
    <property type="evidence" value="ECO:0007669"/>
    <property type="project" value="UniProtKB-UniRule"/>
</dbReference>
<name>A0A380TTD4_9PAST</name>
<keyword evidence="2 9" id="KW-0813">Transport</keyword>
<dbReference type="InterPro" id="IPR003667">
    <property type="entry name" value="NqrDE/RnfAE"/>
</dbReference>
<comment type="similarity">
    <text evidence="9">Belongs to the NqrDE/RnfAE family.</text>
</comment>
<keyword evidence="5 9" id="KW-1278">Translocase</keyword>
<feature type="transmembrane region" description="Helical" evidence="9">
    <location>
        <begin position="187"/>
        <end position="206"/>
    </location>
</feature>
<evidence type="ECO:0000313" key="11">
    <source>
        <dbReference type="Proteomes" id="UP000254649"/>
    </source>
</evidence>
<dbReference type="NCBIfam" id="NF009070">
    <property type="entry name" value="PRK12405.1"/>
    <property type="match status" value="1"/>
</dbReference>
<dbReference type="InterPro" id="IPR010968">
    <property type="entry name" value="RnfE"/>
</dbReference>
<comment type="function">
    <text evidence="9">Part of a membrane-bound complex that couples electron transfer with translocation of ions across the membrane.</text>
</comment>
<keyword evidence="6 9" id="KW-0249">Electron transport</keyword>
<evidence type="ECO:0000256" key="2">
    <source>
        <dbReference type="ARBA" id="ARBA00022448"/>
    </source>
</evidence>
<dbReference type="GO" id="GO:0012505">
    <property type="term" value="C:endomembrane system"/>
    <property type="evidence" value="ECO:0007669"/>
    <property type="project" value="UniProtKB-SubCell"/>
</dbReference>
<protein>
    <recommendedName>
        <fullName evidence="9">Ion-translocating oxidoreductase complex subunit E</fullName>
        <ecNumber evidence="9">7.-.-.-</ecNumber>
    </recommendedName>
    <alternativeName>
        <fullName evidence="9">Rnf electron transport complex subunit E</fullName>
    </alternativeName>
</protein>
<dbReference type="PANTHER" id="PTHR30586">
    <property type="entry name" value="ELECTRON TRANSPORT COMPLEX PROTEIN RNFE"/>
    <property type="match status" value="1"/>
</dbReference>
<dbReference type="AlphaFoldDB" id="A0A380TTD4"/>
<keyword evidence="9" id="KW-1003">Cell membrane</keyword>
<evidence type="ECO:0000256" key="1">
    <source>
        <dbReference type="ARBA" id="ARBA00004127"/>
    </source>
</evidence>
<dbReference type="OrthoDB" id="9782945at2"/>
<dbReference type="HAMAP" id="MF_00478">
    <property type="entry name" value="RsxE_RnfE"/>
    <property type="match status" value="1"/>
</dbReference>
<keyword evidence="11" id="KW-1185">Reference proteome</keyword>
<evidence type="ECO:0000313" key="10">
    <source>
        <dbReference type="EMBL" id="SUT91717.1"/>
    </source>
</evidence>
<proteinExistence type="inferred from homology"/>
<dbReference type="EC" id="7.-.-.-" evidence="9"/>
<evidence type="ECO:0000256" key="9">
    <source>
        <dbReference type="HAMAP-Rule" id="MF_00478"/>
    </source>
</evidence>
<keyword evidence="3 9" id="KW-0997">Cell inner membrane</keyword>
<organism evidence="10 11">
    <name type="scientific">[Actinobacillus] rossii</name>
    <dbReference type="NCBI Taxonomy" id="123820"/>
    <lineage>
        <taxon>Bacteria</taxon>
        <taxon>Pseudomonadati</taxon>
        <taxon>Pseudomonadota</taxon>
        <taxon>Gammaproteobacteria</taxon>
        <taxon>Pasteurellales</taxon>
        <taxon>Pasteurellaceae</taxon>
    </lineage>
</organism>
<feature type="transmembrane region" description="Helical" evidence="9">
    <location>
        <begin position="102"/>
        <end position="119"/>
    </location>
</feature>
<comment type="subcellular location">
    <subcellularLocation>
        <location evidence="9">Cell inner membrane</location>
        <topology evidence="9">Multi-pass membrane protein</topology>
    </subcellularLocation>
    <subcellularLocation>
        <location evidence="1">Endomembrane system</location>
        <topology evidence="1">Multi-pass membrane protein</topology>
    </subcellularLocation>
</comment>
<reference evidence="10 11" key="1">
    <citation type="submission" date="2018-06" db="EMBL/GenBank/DDBJ databases">
        <authorList>
            <consortium name="Pathogen Informatics"/>
            <person name="Doyle S."/>
        </authorList>
    </citation>
    <scope>NUCLEOTIDE SEQUENCE [LARGE SCALE GENOMIC DNA]</scope>
    <source>
        <strain evidence="10 11">NCTC10801</strain>
    </source>
</reference>
<dbReference type="Pfam" id="PF02508">
    <property type="entry name" value="Rnf-Nqr"/>
    <property type="match status" value="1"/>
</dbReference>
<comment type="subunit">
    <text evidence="9">The complex is composed of six subunits: RnfA, RnfB, RnfC, RnfD, RnfE and RnfG.</text>
</comment>
<evidence type="ECO:0000256" key="7">
    <source>
        <dbReference type="ARBA" id="ARBA00022989"/>
    </source>
</evidence>
<feature type="transmembrane region" description="Helical" evidence="9">
    <location>
        <begin position="75"/>
        <end position="96"/>
    </location>
</feature>
<dbReference type="NCBIfam" id="TIGR01948">
    <property type="entry name" value="rnfE"/>
    <property type="match status" value="1"/>
</dbReference>
<evidence type="ECO:0000256" key="5">
    <source>
        <dbReference type="ARBA" id="ARBA00022967"/>
    </source>
</evidence>
<keyword evidence="7 9" id="KW-1133">Transmembrane helix</keyword>
<feature type="transmembrane region" description="Helical" evidence="9">
    <location>
        <begin position="42"/>
        <end position="63"/>
    </location>
</feature>
<keyword evidence="4 9" id="KW-0812">Transmembrane</keyword>
<evidence type="ECO:0000256" key="8">
    <source>
        <dbReference type="ARBA" id="ARBA00023136"/>
    </source>
</evidence>
<accession>A0A380TTD4</accession>
<keyword evidence="8 9" id="KW-0472">Membrane</keyword>
<dbReference type="PANTHER" id="PTHR30586:SF0">
    <property type="entry name" value="ION-TRANSLOCATING OXIDOREDUCTASE COMPLEX SUBUNIT E"/>
    <property type="match status" value="1"/>
</dbReference>
<evidence type="ECO:0000256" key="4">
    <source>
        <dbReference type="ARBA" id="ARBA00022692"/>
    </source>
</evidence>
<dbReference type="EMBL" id="UFRQ01000003">
    <property type="protein sequence ID" value="SUT91717.1"/>
    <property type="molecule type" value="Genomic_DNA"/>
</dbReference>
<dbReference type="PIRSF" id="PIRSF006102">
    <property type="entry name" value="NQR_DE"/>
    <property type="match status" value="1"/>
</dbReference>